<accession>A0AAD6ALH3</accession>
<dbReference type="Proteomes" id="UP001219934">
    <property type="component" value="Unassembled WGS sequence"/>
</dbReference>
<feature type="non-terminal residue" evidence="1">
    <location>
        <position position="98"/>
    </location>
</feature>
<evidence type="ECO:0000313" key="2">
    <source>
        <dbReference type="Proteomes" id="UP001219934"/>
    </source>
</evidence>
<comment type="caution">
    <text evidence="1">The sequence shown here is derived from an EMBL/GenBank/DDBJ whole genome shotgun (WGS) entry which is preliminary data.</text>
</comment>
<proteinExistence type="predicted"/>
<dbReference type="AlphaFoldDB" id="A0AAD6ALH3"/>
<reference evidence="1" key="1">
    <citation type="submission" date="2022-11" db="EMBL/GenBank/DDBJ databases">
        <title>Chromosome-level genome of Pogonophryne albipinna.</title>
        <authorList>
            <person name="Jo E."/>
        </authorList>
    </citation>
    <scope>NUCLEOTIDE SEQUENCE</scope>
    <source>
        <strain evidence="1">SGF0006</strain>
        <tissue evidence="1">Muscle</tissue>
    </source>
</reference>
<name>A0AAD6ALH3_9TELE</name>
<dbReference type="EMBL" id="JAPTMU010000018">
    <property type="protein sequence ID" value="KAJ4927680.1"/>
    <property type="molecule type" value="Genomic_DNA"/>
</dbReference>
<organism evidence="1 2">
    <name type="scientific">Pogonophryne albipinna</name>
    <dbReference type="NCBI Taxonomy" id="1090488"/>
    <lineage>
        <taxon>Eukaryota</taxon>
        <taxon>Metazoa</taxon>
        <taxon>Chordata</taxon>
        <taxon>Craniata</taxon>
        <taxon>Vertebrata</taxon>
        <taxon>Euteleostomi</taxon>
        <taxon>Actinopterygii</taxon>
        <taxon>Neopterygii</taxon>
        <taxon>Teleostei</taxon>
        <taxon>Neoteleostei</taxon>
        <taxon>Acanthomorphata</taxon>
        <taxon>Eupercaria</taxon>
        <taxon>Perciformes</taxon>
        <taxon>Notothenioidei</taxon>
        <taxon>Pogonophryne</taxon>
    </lineage>
</organism>
<evidence type="ECO:0000313" key="1">
    <source>
        <dbReference type="EMBL" id="KAJ4927680.1"/>
    </source>
</evidence>
<gene>
    <name evidence="1" type="ORF">JOQ06_015483</name>
</gene>
<keyword evidence="2" id="KW-1185">Reference proteome</keyword>
<feature type="non-terminal residue" evidence="1">
    <location>
        <position position="1"/>
    </location>
</feature>
<sequence length="98" mass="11346">KFDDHWLSNEKTHDVDQTEKHEMKFSEHTEEVIFGGVACDQRPQGVSVPCNTTSTSEENNQDHIIKSFVGIYAWLWTVMLDRSFLMISLTVDEKRGKD</sequence>
<protein>
    <submittedName>
        <fullName evidence="1">Uncharacterized protein</fullName>
    </submittedName>
</protein>